<protein>
    <submittedName>
        <fullName evidence="2">Gas vesicle protein GvpO, halophile-type</fullName>
    </submittedName>
</protein>
<evidence type="ECO:0000313" key="3">
    <source>
        <dbReference type="Proteomes" id="UP001597187"/>
    </source>
</evidence>
<gene>
    <name evidence="2" type="primary">gvpO</name>
    <name evidence="2" type="ORF">ACFSBT_17175</name>
</gene>
<dbReference type="Pfam" id="PF19067">
    <property type="entry name" value="DUF5763"/>
    <property type="match status" value="1"/>
</dbReference>
<dbReference type="InterPro" id="IPR054824">
    <property type="entry name" value="GvpO-like_N"/>
</dbReference>
<dbReference type="NCBIfam" id="NF045806">
    <property type="entry name" value="GvpO_arch_Nterm"/>
    <property type="match status" value="1"/>
</dbReference>
<keyword evidence="3" id="KW-1185">Reference proteome</keyword>
<dbReference type="AlphaFoldDB" id="A0ABD6AZR3"/>
<dbReference type="InterPro" id="IPR008634">
    <property type="entry name" value="Gas-vesicle_GvpO"/>
</dbReference>
<sequence length="175" mass="19353">MSDTDQCRALTAGGERCTRPAQDDGFCYQHDEDDPTIDDDTTDTTTDDESTAESSTTEDDVSDENDEDVGDDESEASQSDDGTVGLIEVRDTVRSNAGKLIGHPFDALVEVGRQRDDDGEDDGWLAVVEVVERKAVPDTQDILGRYEIDLNDRGEFQSYRRVQRLHRGDTGESEV</sequence>
<proteinExistence type="predicted"/>
<evidence type="ECO:0000256" key="1">
    <source>
        <dbReference type="SAM" id="MobiDB-lite"/>
    </source>
</evidence>
<evidence type="ECO:0000313" key="2">
    <source>
        <dbReference type="EMBL" id="MFD1515015.1"/>
    </source>
</evidence>
<organism evidence="2 3">
    <name type="scientific">Halomarina rubra</name>
    <dbReference type="NCBI Taxonomy" id="2071873"/>
    <lineage>
        <taxon>Archaea</taxon>
        <taxon>Methanobacteriati</taxon>
        <taxon>Methanobacteriota</taxon>
        <taxon>Stenosarchaea group</taxon>
        <taxon>Halobacteria</taxon>
        <taxon>Halobacteriales</taxon>
        <taxon>Natronomonadaceae</taxon>
        <taxon>Halomarina</taxon>
    </lineage>
</organism>
<dbReference type="Pfam" id="PF05800">
    <property type="entry name" value="GvpO"/>
    <property type="match status" value="1"/>
</dbReference>
<dbReference type="EMBL" id="JBHUDC010000008">
    <property type="protein sequence ID" value="MFD1515015.1"/>
    <property type="molecule type" value="Genomic_DNA"/>
</dbReference>
<feature type="compositionally biased region" description="Acidic residues" evidence="1">
    <location>
        <begin position="31"/>
        <end position="75"/>
    </location>
</feature>
<accession>A0ABD6AZR3</accession>
<reference evidence="2 3" key="1">
    <citation type="journal article" date="2019" name="Int. J. Syst. Evol. Microbiol.">
        <title>The Global Catalogue of Microorganisms (GCM) 10K type strain sequencing project: providing services to taxonomists for standard genome sequencing and annotation.</title>
        <authorList>
            <consortium name="The Broad Institute Genomics Platform"/>
            <consortium name="The Broad Institute Genome Sequencing Center for Infectious Disease"/>
            <person name="Wu L."/>
            <person name="Ma J."/>
        </authorList>
    </citation>
    <scope>NUCLEOTIDE SEQUENCE [LARGE SCALE GENOMIC DNA]</scope>
    <source>
        <strain evidence="2 3">CGMCC 1.12563</strain>
    </source>
</reference>
<dbReference type="RefSeq" id="WP_305794559.1">
    <property type="nucleotide sequence ID" value="NZ_JALXFV010000008.1"/>
</dbReference>
<name>A0ABD6AZR3_9EURY</name>
<feature type="region of interest" description="Disordered" evidence="1">
    <location>
        <begin position="1"/>
        <end position="86"/>
    </location>
</feature>
<dbReference type="Proteomes" id="UP001597187">
    <property type="component" value="Unassembled WGS sequence"/>
</dbReference>
<dbReference type="InterPro" id="IPR043914">
    <property type="entry name" value="DUF5763"/>
</dbReference>
<comment type="caution">
    <text evidence="2">The sequence shown here is derived from an EMBL/GenBank/DDBJ whole genome shotgun (WGS) entry which is preliminary data.</text>
</comment>